<dbReference type="Proteomes" id="UP000708208">
    <property type="component" value="Unassembled WGS sequence"/>
</dbReference>
<comment type="caution">
    <text evidence="3">The sequence shown here is derived from an EMBL/GenBank/DDBJ whole genome shotgun (WGS) entry which is preliminary data.</text>
</comment>
<dbReference type="Pfam" id="PF08766">
    <property type="entry name" value="DEK_C"/>
    <property type="match status" value="1"/>
</dbReference>
<dbReference type="EMBL" id="CAJVCH010431057">
    <property type="protein sequence ID" value="CAG7818815.1"/>
    <property type="molecule type" value="Genomic_DNA"/>
</dbReference>
<proteinExistence type="predicted"/>
<protein>
    <recommendedName>
        <fullName evidence="2">DEK-C domain-containing protein</fullName>
    </recommendedName>
</protein>
<dbReference type="PROSITE" id="PS51998">
    <property type="entry name" value="DEK_C"/>
    <property type="match status" value="1"/>
</dbReference>
<dbReference type="AlphaFoldDB" id="A0A8J2PKZ7"/>
<name>A0A8J2PKZ7_9HEXA</name>
<feature type="non-terminal residue" evidence="3">
    <location>
        <position position="104"/>
    </location>
</feature>
<feature type="compositionally biased region" description="Basic and acidic residues" evidence="1">
    <location>
        <begin position="46"/>
        <end position="56"/>
    </location>
</feature>
<feature type="domain" description="DEK-C" evidence="2">
    <location>
        <begin position="1"/>
        <end position="47"/>
    </location>
</feature>
<evidence type="ECO:0000259" key="2">
    <source>
        <dbReference type="PROSITE" id="PS51998"/>
    </source>
</evidence>
<feature type="region of interest" description="Disordered" evidence="1">
    <location>
        <begin position="45"/>
        <end position="104"/>
    </location>
</feature>
<organism evidence="3 4">
    <name type="scientific">Allacma fusca</name>
    <dbReference type="NCBI Taxonomy" id="39272"/>
    <lineage>
        <taxon>Eukaryota</taxon>
        <taxon>Metazoa</taxon>
        <taxon>Ecdysozoa</taxon>
        <taxon>Arthropoda</taxon>
        <taxon>Hexapoda</taxon>
        <taxon>Collembola</taxon>
        <taxon>Symphypleona</taxon>
        <taxon>Sminthuridae</taxon>
        <taxon>Allacma</taxon>
    </lineage>
</organism>
<keyword evidence="4" id="KW-1185">Reference proteome</keyword>
<reference evidence="3" key="1">
    <citation type="submission" date="2021-06" db="EMBL/GenBank/DDBJ databases">
        <authorList>
            <person name="Hodson N. C."/>
            <person name="Mongue J. A."/>
            <person name="Jaron S. K."/>
        </authorList>
    </citation>
    <scope>NUCLEOTIDE SEQUENCE</scope>
</reference>
<dbReference type="OrthoDB" id="10251073at2759"/>
<evidence type="ECO:0000313" key="4">
    <source>
        <dbReference type="Proteomes" id="UP000708208"/>
    </source>
</evidence>
<dbReference type="InterPro" id="IPR014876">
    <property type="entry name" value="DEK_C"/>
</dbReference>
<evidence type="ECO:0000313" key="3">
    <source>
        <dbReference type="EMBL" id="CAG7818815.1"/>
    </source>
</evidence>
<feature type="compositionally biased region" description="Basic and acidic residues" evidence="1">
    <location>
        <begin position="89"/>
        <end position="104"/>
    </location>
</feature>
<gene>
    <name evidence="3" type="ORF">AFUS01_LOCUS29294</name>
</gene>
<evidence type="ECO:0000256" key="1">
    <source>
        <dbReference type="SAM" id="MobiDB-lite"/>
    </source>
</evidence>
<sequence length="104" mass="11797">MVKDILDGADLNTITAKKVRQQLEGTLKTDLADRRKEIDALVMEIVNEKTQSKDDSDRDESEEEEKPVKKAPSKRRSKKESDSEDAEDDYKPETKKSKGKKGSD</sequence>
<accession>A0A8J2PKZ7</accession>
<feature type="compositionally biased region" description="Basic residues" evidence="1">
    <location>
        <begin position="69"/>
        <end position="78"/>
    </location>
</feature>